<feature type="transmembrane region" description="Helical" evidence="8">
    <location>
        <begin position="455"/>
        <end position="481"/>
    </location>
</feature>
<dbReference type="InterPro" id="IPR036458">
    <property type="entry name" value="Na:dicarbo_symporter_sf"/>
</dbReference>
<reference evidence="10" key="1">
    <citation type="submission" date="2025-08" db="UniProtKB">
        <authorList>
            <consortium name="RefSeq"/>
        </authorList>
    </citation>
    <scope>IDENTIFICATION</scope>
</reference>
<dbReference type="SUPFAM" id="SSF118215">
    <property type="entry name" value="Proton glutamate symport protein"/>
    <property type="match status" value="1"/>
</dbReference>
<dbReference type="Gene3D" id="1.10.3860.10">
    <property type="entry name" value="Sodium:dicarboxylate symporter"/>
    <property type="match status" value="1"/>
</dbReference>
<keyword evidence="6 8" id="KW-0472">Membrane</keyword>
<evidence type="ECO:0000256" key="3">
    <source>
        <dbReference type="ARBA" id="ARBA00022692"/>
    </source>
</evidence>
<dbReference type="InterPro" id="IPR001991">
    <property type="entry name" value="Na-dicarboxylate_symporter"/>
</dbReference>
<dbReference type="PANTHER" id="PTHR11958">
    <property type="entry name" value="SODIUM/DICARBOXYLATE SYMPORTER-RELATED"/>
    <property type="match status" value="1"/>
</dbReference>
<dbReference type="InterPro" id="IPR018107">
    <property type="entry name" value="Na-dicarboxylate_symporter_CS"/>
</dbReference>
<evidence type="ECO:0000256" key="6">
    <source>
        <dbReference type="ARBA" id="ARBA00023136"/>
    </source>
</evidence>
<dbReference type="InterPro" id="IPR050746">
    <property type="entry name" value="DAACS"/>
</dbReference>
<comment type="subcellular location">
    <subcellularLocation>
        <location evidence="1 8">Membrane</location>
        <topology evidence="1 8">Multi-pass membrane protein</topology>
    </subcellularLocation>
</comment>
<evidence type="ECO:0000313" key="9">
    <source>
        <dbReference type="Proteomes" id="UP001652625"/>
    </source>
</evidence>
<dbReference type="PROSITE" id="PS00713">
    <property type="entry name" value="NA_DICARBOXYL_SYMP_1"/>
    <property type="match status" value="1"/>
</dbReference>
<dbReference type="PRINTS" id="PR00173">
    <property type="entry name" value="EDTRNSPORT"/>
</dbReference>
<proteinExistence type="inferred from homology"/>
<feature type="transmembrane region" description="Helical" evidence="8">
    <location>
        <begin position="110"/>
        <end position="132"/>
    </location>
</feature>
<protein>
    <recommendedName>
        <fullName evidence="8">Amino acid transporter</fullName>
    </recommendedName>
</protein>
<keyword evidence="5 8" id="KW-1133">Transmembrane helix</keyword>
<keyword evidence="7" id="KW-0325">Glycoprotein</keyword>
<dbReference type="PROSITE" id="PS00714">
    <property type="entry name" value="NA_DICARBOXYL_SYMP_2"/>
    <property type="match status" value="1"/>
</dbReference>
<evidence type="ECO:0000256" key="8">
    <source>
        <dbReference type="RuleBase" id="RU361216"/>
    </source>
</evidence>
<name>A0ABM4D7T2_HYDVU</name>
<feature type="transmembrane region" description="Helical" evidence="8">
    <location>
        <begin position="29"/>
        <end position="49"/>
    </location>
</feature>
<evidence type="ECO:0000256" key="5">
    <source>
        <dbReference type="ARBA" id="ARBA00022989"/>
    </source>
</evidence>
<comment type="similarity">
    <text evidence="8">Belongs to the dicarboxylate/amino acid:cation symporter (DAACS) (TC 2.A.23) family.</text>
</comment>
<keyword evidence="4 8" id="KW-0769">Symport</keyword>
<feature type="transmembrane region" description="Helical" evidence="8">
    <location>
        <begin position="320"/>
        <end position="346"/>
    </location>
</feature>
<accession>A0ABM4D7T2</accession>
<keyword evidence="2 8" id="KW-0813">Transport</keyword>
<sequence length="573" mass="63149">MNIFAGCKLFLPSWLKKKRRKFVTSLKKNLLVVLIVFGAFLGIIIGISINKSIQKIKQPNRYIAITCIGFPGELLIRMLKMLILPLIVCSLVAGLSNIDTKTSRKVGGRALTYYLSTTALAAILGLILVSAIKPGKGIKQLTTLNNQELVNPLDSFLDIVRNMFPANIISACFEQDKTIIVEIKEVVETMTILLSKGNLTNDEINELIQRKEIYLVSSGNKSETYMKNETVYRNYKIGKGLVAKGPTNFLGLIIFSIAVGTVACKLGEKAKPFVDIIVAFNDIVTELLKVVMWYSPFGISCLIIASFSEMENVSNTLSSLGLFIMTVVLGIAIHGFVVLPGLYFAFTHKNPYIFLKGMFSAMATAFGTDSSAATLPVTFQCLEEKLNIDKRITRFIIPIGTTINMDGTALYEAVSAIFIAQSIGKQLSFGDYILISVTSILASIGAAAIPHAGLITMIIVLDTVGLPTDMVAVFFSVDWFLGRIRTMINVLGDAYGAGIVQHLSKNELENITSVHNAAQMFHESFSNSFSEDDEENECKSNFSNGKLVIKTDHENKFYKEPYEISSKRMQTYL</sequence>
<dbReference type="RefSeq" id="XP_065670375.1">
    <property type="nucleotide sequence ID" value="XM_065814303.1"/>
</dbReference>
<dbReference type="Pfam" id="PF00375">
    <property type="entry name" value="SDF"/>
    <property type="match status" value="1"/>
</dbReference>
<evidence type="ECO:0000256" key="1">
    <source>
        <dbReference type="ARBA" id="ARBA00004141"/>
    </source>
</evidence>
<evidence type="ECO:0000313" key="10">
    <source>
        <dbReference type="RefSeq" id="XP_065670375.1"/>
    </source>
</evidence>
<dbReference type="Proteomes" id="UP001652625">
    <property type="component" value="Chromosome 12"/>
</dbReference>
<gene>
    <name evidence="10" type="primary">LOC100208518</name>
</gene>
<dbReference type="GeneID" id="100208518"/>
<organism evidence="9 10">
    <name type="scientific">Hydra vulgaris</name>
    <name type="common">Hydra</name>
    <name type="synonym">Hydra attenuata</name>
    <dbReference type="NCBI Taxonomy" id="6087"/>
    <lineage>
        <taxon>Eukaryota</taxon>
        <taxon>Metazoa</taxon>
        <taxon>Cnidaria</taxon>
        <taxon>Hydrozoa</taxon>
        <taxon>Hydroidolina</taxon>
        <taxon>Anthoathecata</taxon>
        <taxon>Aplanulata</taxon>
        <taxon>Hydridae</taxon>
        <taxon>Hydra</taxon>
    </lineage>
</organism>
<dbReference type="PANTHER" id="PTHR11958:SF63">
    <property type="entry name" value="AMINO ACID TRANSPORTER"/>
    <property type="match status" value="1"/>
</dbReference>
<keyword evidence="9" id="KW-1185">Reference proteome</keyword>
<evidence type="ECO:0000256" key="2">
    <source>
        <dbReference type="ARBA" id="ARBA00022448"/>
    </source>
</evidence>
<feature type="transmembrane region" description="Helical" evidence="8">
    <location>
        <begin position="429"/>
        <end position="449"/>
    </location>
</feature>
<feature type="transmembrane region" description="Helical" evidence="8">
    <location>
        <begin position="287"/>
        <end position="308"/>
    </location>
</feature>
<keyword evidence="3 8" id="KW-0812">Transmembrane</keyword>
<feature type="transmembrane region" description="Helical" evidence="8">
    <location>
        <begin position="249"/>
        <end position="266"/>
    </location>
</feature>
<evidence type="ECO:0000256" key="7">
    <source>
        <dbReference type="ARBA" id="ARBA00023180"/>
    </source>
</evidence>
<feature type="transmembrane region" description="Helical" evidence="8">
    <location>
        <begin position="78"/>
        <end position="98"/>
    </location>
</feature>
<evidence type="ECO:0000256" key="4">
    <source>
        <dbReference type="ARBA" id="ARBA00022847"/>
    </source>
</evidence>